<keyword evidence="1" id="KW-0597">Phosphoprotein</keyword>
<dbReference type="PANTHER" id="PTHR37299">
    <property type="entry name" value="TRANSCRIPTIONAL REGULATOR-RELATED"/>
    <property type="match status" value="1"/>
</dbReference>
<feature type="domain" description="Response regulatory" evidence="2">
    <location>
        <begin position="2"/>
        <end position="113"/>
    </location>
</feature>
<dbReference type="EMBL" id="FOGG01000009">
    <property type="protein sequence ID" value="SER43185.1"/>
    <property type="molecule type" value="Genomic_DNA"/>
</dbReference>
<dbReference type="PROSITE" id="PS50930">
    <property type="entry name" value="HTH_LYTTR"/>
    <property type="match status" value="1"/>
</dbReference>
<dbReference type="PROSITE" id="PS50110">
    <property type="entry name" value="RESPONSE_REGULATORY"/>
    <property type="match status" value="1"/>
</dbReference>
<dbReference type="Gene3D" id="3.40.50.2300">
    <property type="match status" value="1"/>
</dbReference>
<dbReference type="Pfam" id="PF04397">
    <property type="entry name" value="LytTR"/>
    <property type="match status" value="1"/>
</dbReference>
<evidence type="ECO:0000259" key="2">
    <source>
        <dbReference type="PROSITE" id="PS50110"/>
    </source>
</evidence>
<sequence length="237" mass="27085">MNCIVVDDEPLAREAIKMLISQIPALVFEEEFSHADTAAAYLREHPVGLVFLDIQMPGTDGITFARSIGKDTHVIFTTAFSQYALESYDLDAIDYLLKPIKPARFQKAVEKAISYQELLSGATATMNEVSQDYCFIKADKKIMKVFFEEILFIEGLKDYVILHTKEQKIITAMNIKTIQSQLPQQLFIRVSKSYLINKSNIDYFDNNMVCINQHEVPIGNSYRSAFFEFVNKNLLSR</sequence>
<dbReference type="STRING" id="390241.SAMN04488023_10932"/>
<dbReference type="GO" id="GO:0000156">
    <property type="term" value="F:phosphorelay response regulator activity"/>
    <property type="evidence" value="ECO:0007669"/>
    <property type="project" value="InterPro"/>
</dbReference>
<evidence type="ECO:0000259" key="3">
    <source>
        <dbReference type="PROSITE" id="PS50930"/>
    </source>
</evidence>
<dbReference type="InterPro" id="IPR046947">
    <property type="entry name" value="LytR-like"/>
</dbReference>
<dbReference type="GO" id="GO:0003677">
    <property type="term" value="F:DNA binding"/>
    <property type="evidence" value="ECO:0007669"/>
    <property type="project" value="InterPro"/>
</dbReference>
<dbReference type="Gene3D" id="2.40.50.1020">
    <property type="entry name" value="LytTr DNA-binding domain"/>
    <property type="match status" value="1"/>
</dbReference>
<name>A0A1H9P5L8_9SPHI</name>
<organism evidence="4 5">
    <name type="scientific">Pedobacter rhizosphaerae</name>
    <dbReference type="NCBI Taxonomy" id="390241"/>
    <lineage>
        <taxon>Bacteria</taxon>
        <taxon>Pseudomonadati</taxon>
        <taxon>Bacteroidota</taxon>
        <taxon>Sphingobacteriia</taxon>
        <taxon>Sphingobacteriales</taxon>
        <taxon>Sphingobacteriaceae</taxon>
        <taxon>Pedobacter</taxon>
    </lineage>
</organism>
<evidence type="ECO:0000256" key="1">
    <source>
        <dbReference type="PROSITE-ProRule" id="PRU00169"/>
    </source>
</evidence>
<dbReference type="Pfam" id="PF00072">
    <property type="entry name" value="Response_reg"/>
    <property type="match status" value="1"/>
</dbReference>
<dbReference type="InterPro" id="IPR011006">
    <property type="entry name" value="CheY-like_superfamily"/>
</dbReference>
<protein>
    <submittedName>
        <fullName evidence="4">Two component transcriptional regulator, LytTR family</fullName>
    </submittedName>
</protein>
<proteinExistence type="predicted"/>
<feature type="modified residue" description="4-aspartylphosphate" evidence="1">
    <location>
        <position position="53"/>
    </location>
</feature>
<dbReference type="SUPFAM" id="SSF52172">
    <property type="entry name" value="CheY-like"/>
    <property type="match status" value="1"/>
</dbReference>
<evidence type="ECO:0000313" key="4">
    <source>
        <dbReference type="EMBL" id="SER43185.1"/>
    </source>
</evidence>
<accession>A0A1H9P5L8</accession>
<dbReference type="AlphaFoldDB" id="A0A1H9P5L8"/>
<dbReference type="SMART" id="SM00448">
    <property type="entry name" value="REC"/>
    <property type="match status" value="1"/>
</dbReference>
<evidence type="ECO:0000313" key="5">
    <source>
        <dbReference type="Proteomes" id="UP000199572"/>
    </source>
</evidence>
<dbReference type="PANTHER" id="PTHR37299:SF1">
    <property type="entry name" value="STAGE 0 SPORULATION PROTEIN A HOMOLOG"/>
    <property type="match status" value="1"/>
</dbReference>
<dbReference type="InterPro" id="IPR001789">
    <property type="entry name" value="Sig_transdc_resp-reg_receiver"/>
</dbReference>
<dbReference type="SMART" id="SM00850">
    <property type="entry name" value="LytTR"/>
    <property type="match status" value="1"/>
</dbReference>
<reference evidence="5" key="1">
    <citation type="submission" date="2016-10" db="EMBL/GenBank/DDBJ databases">
        <authorList>
            <person name="Varghese N."/>
            <person name="Submissions S."/>
        </authorList>
    </citation>
    <scope>NUCLEOTIDE SEQUENCE [LARGE SCALE GENOMIC DNA]</scope>
    <source>
        <strain evidence="5">DSM 18610</strain>
    </source>
</reference>
<dbReference type="OrthoDB" id="9787344at2"/>
<dbReference type="Proteomes" id="UP000199572">
    <property type="component" value="Unassembled WGS sequence"/>
</dbReference>
<feature type="domain" description="HTH LytTR-type" evidence="3">
    <location>
        <begin position="136"/>
        <end position="201"/>
    </location>
</feature>
<dbReference type="RefSeq" id="WP_090883716.1">
    <property type="nucleotide sequence ID" value="NZ_FOGG01000009.1"/>
</dbReference>
<keyword evidence="5" id="KW-1185">Reference proteome</keyword>
<gene>
    <name evidence="4" type="ORF">SAMN04488023_10932</name>
</gene>
<dbReference type="InterPro" id="IPR007492">
    <property type="entry name" value="LytTR_DNA-bd_dom"/>
</dbReference>